<sequence length="376" mass="40260">MMILVAGLCAVALAWWAFRRQSSSRVPSAQATLRAATPMSKPAASPASVEGQVGPAPEVLPAPPELAAFQWLKVQDLDAPRRDALLEAIKGIPRPPHSLQKLLSPEFVARASSSELSDLVMGEPLIAAKVLSTVNAPFYGLHKPVTGIGQAVTFLGMSTVRNICVQYMLAEAFKPRLATSQKAFDGIWRASAIASELCVRLSKALNLPEQGSLSTQVVLGFVGHLSAASLMPPQALNDWLSLGRLDRAQREQEVMELSAGEVGGLLMNAWGLPEALVSGVRAIDRVLVTPMTANDSMENSRNAVSYLCARLGERLAQGQLKSLEGYNPFDDVCADTFYLNQHLRNPLLRALPAALASVDVQEAMQQMLSGGSVKKG</sequence>
<evidence type="ECO:0000313" key="3">
    <source>
        <dbReference type="EMBL" id="OAD40584.1"/>
    </source>
</evidence>
<dbReference type="Gene3D" id="1.10.3210.10">
    <property type="entry name" value="Hypothetical protein af1432"/>
    <property type="match status" value="1"/>
</dbReference>
<evidence type="ECO:0000313" key="5">
    <source>
        <dbReference type="Proteomes" id="UP000185680"/>
    </source>
</evidence>
<proteinExistence type="predicted"/>
<dbReference type="STRING" id="1763535.LPB072_07510"/>
<reference evidence="3 4" key="1">
    <citation type="submission" date="2016-02" db="EMBL/GenBank/DDBJ databases">
        <title>Draft genome sequence of Hydrogenophaga sp. LPB0072.</title>
        <authorList>
            <person name="Shin S.-K."/>
            <person name="Yi H."/>
        </authorList>
    </citation>
    <scope>NUCLEOTIDE SEQUENCE [LARGE SCALE GENOMIC DNA]</scope>
    <source>
        <strain evidence="3 4">LPB0072</strain>
    </source>
</reference>
<organism evidence="2 5">
    <name type="scientific">Hydrogenophaga crassostreae</name>
    <dbReference type="NCBI Taxonomy" id="1763535"/>
    <lineage>
        <taxon>Bacteria</taxon>
        <taxon>Pseudomonadati</taxon>
        <taxon>Pseudomonadota</taxon>
        <taxon>Betaproteobacteria</taxon>
        <taxon>Burkholderiales</taxon>
        <taxon>Comamonadaceae</taxon>
        <taxon>Hydrogenophaga</taxon>
    </lineage>
</organism>
<dbReference type="KEGG" id="hyl:LPB072_07510"/>
<dbReference type="RefSeq" id="WP_066093437.1">
    <property type="nucleotide sequence ID" value="NZ_CP017476.1"/>
</dbReference>
<dbReference type="InterPro" id="IPR052340">
    <property type="entry name" value="RNase_Y/CdgJ"/>
</dbReference>
<dbReference type="AlphaFoldDB" id="A0A163CAQ9"/>
<dbReference type="EMBL" id="LVWD01000030">
    <property type="protein sequence ID" value="OAD40584.1"/>
    <property type="molecule type" value="Genomic_DNA"/>
</dbReference>
<name>A0A163CAQ9_9BURK</name>
<reference evidence="2 5" key="2">
    <citation type="submission" date="2016-10" db="EMBL/GenBank/DDBJ databases">
        <title>Hydorgenophaga sp. LPB0072 isolated from gastropod.</title>
        <authorList>
            <person name="Kim E."/>
            <person name="Yi H."/>
        </authorList>
    </citation>
    <scope>NUCLEOTIDE SEQUENCE [LARGE SCALE GENOMIC DNA]</scope>
    <source>
        <strain evidence="2 5">LPB0072</strain>
    </source>
</reference>
<evidence type="ECO:0000259" key="1">
    <source>
        <dbReference type="PROSITE" id="PS51833"/>
    </source>
</evidence>
<accession>A0A163CAQ9</accession>
<feature type="domain" description="HDOD" evidence="1">
    <location>
        <begin position="92"/>
        <end position="286"/>
    </location>
</feature>
<dbReference type="Proteomes" id="UP000185680">
    <property type="component" value="Chromosome"/>
</dbReference>
<evidence type="ECO:0000313" key="4">
    <source>
        <dbReference type="Proteomes" id="UP000185657"/>
    </source>
</evidence>
<dbReference type="PROSITE" id="PS51833">
    <property type="entry name" value="HDOD"/>
    <property type="match status" value="1"/>
</dbReference>
<gene>
    <name evidence="2" type="ORF">LPB072_07510</name>
    <name evidence="3" type="ORF">LPB72_16990</name>
</gene>
<dbReference type="Proteomes" id="UP000185657">
    <property type="component" value="Unassembled WGS sequence"/>
</dbReference>
<protein>
    <recommendedName>
        <fullName evidence="1">HDOD domain-containing protein</fullName>
    </recommendedName>
</protein>
<keyword evidence="4" id="KW-1185">Reference proteome</keyword>
<evidence type="ECO:0000313" key="2">
    <source>
        <dbReference type="EMBL" id="AOW12712.1"/>
    </source>
</evidence>
<dbReference type="PANTHER" id="PTHR33525:SF4">
    <property type="entry name" value="CYCLIC DI-GMP PHOSPHODIESTERASE CDGJ"/>
    <property type="match status" value="1"/>
</dbReference>
<dbReference type="Pfam" id="PF08668">
    <property type="entry name" value="HDOD"/>
    <property type="match status" value="1"/>
</dbReference>
<dbReference type="PANTHER" id="PTHR33525">
    <property type="match status" value="1"/>
</dbReference>
<dbReference type="InterPro" id="IPR013976">
    <property type="entry name" value="HDOD"/>
</dbReference>
<dbReference type="EMBL" id="CP017476">
    <property type="protein sequence ID" value="AOW12712.1"/>
    <property type="molecule type" value="Genomic_DNA"/>
</dbReference>
<dbReference type="SUPFAM" id="SSF109604">
    <property type="entry name" value="HD-domain/PDEase-like"/>
    <property type="match status" value="1"/>
</dbReference>